<dbReference type="SUPFAM" id="SSF63418">
    <property type="entry name" value="MurE/MurF N-terminal domain"/>
    <property type="match status" value="1"/>
</dbReference>
<keyword evidence="4 10" id="KW-0547">Nucleotide-binding</keyword>
<dbReference type="SUPFAM" id="SSF53623">
    <property type="entry name" value="MurD-like peptide ligases, catalytic domain"/>
    <property type="match status" value="1"/>
</dbReference>
<evidence type="ECO:0000256" key="3">
    <source>
        <dbReference type="ARBA" id="ARBA00022618"/>
    </source>
</evidence>
<accession>A0A7D6EWJ8</accession>
<dbReference type="GO" id="GO:0047480">
    <property type="term" value="F:UDP-N-acetylmuramoyl-tripeptide-D-alanyl-D-alanine ligase activity"/>
    <property type="evidence" value="ECO:0007669"/>
    <property type="project" value="UniProtKB-UniRule"/>
</dbReference>
<evidence type="ECO:0000256" key="8">
    <source>
        <dbReference type="ARBA" id="ARBA00023306"/>
    </source>
</evidence>
<dbReference type="GO" id="GO:0005524">
    <property type="term" value="F:ATP binding"/>
    <property type="evidence" value="ECO:0007669"/>
    <property type="project" value="UniProtKB-UniRule"/>
</dbReference>
<gene>
    <name evidence="10" type="primary">murF</name>
    <name evidence="15" type="ORF">D3A95_12000</name>
</gene>
<dbReference type="GO" id="GO:0009252">
    <property type="term" value="P:peptidoglycan biosynthetic process"/>
    <property type="evidence" value="ECO:0007669"/>
    <property type="project" value="UniProtKB-UniRule"/>
</dbReference>
<dbReference type="GO" id="GO:0008360">
    <property type="term" value="P:regulation of cell shape"/>
    <property type="evidence" value="ECO:0007669"/>
    <property type="project" value="UniProtKB-KW"/>
</dbReference>
<reference evidence="16" key="1">
    <citation type="submission" date="2018-09" db="EMBL/GenBank/DDBJ databases">
        <title>Complete genome sequence of thermophilic cyanobacteria strain Thermosynechococcus elongatus PKUAC-SCTE542.</title>
        <authorList>
            <person name="Liang Y."/>
            <person name="Tang J."/>
            <person name="Daroch M."/>
        </authorList>
    </citation>
    <scope>NUCLEOTIDE SEQUENCE [LARGE SCALE GENOMIC DNA]</scope>
    <source>
        <strain evidence="16">E542</strain>
    </source>
</reference>
<dbReference type="InterPro" id="IPR036565">
    <property type="entry name" value="Mur-like_cat_sf"/>
</dbReference>
<dbReference type="InterPro" id="IPR051046">
    <property type="entry name" value="MurCDEF_CellWall_CoF430Synth"/>
</dbReference>
<evidence type="ECO:0000256" key="10">
    <source>
        <dbReference type="HAMAP-Rule" id="MF_02019"/>
    </source>
</evidence>
<evidence type="ECO:0000256" key="2">
    <source>
        <dbReference type="ARBA" id="ARBA00022598"/>
    </source>
</evidence>
<comment type="pathway">
    <text evidence="10 11">Cell wall biogenesis; peptidoglycan biosynthesis.</text>
</comment>
<dbReference type="SUPFAM" id="SSF53244">
    <property type="entry name" value="MurD-like peptide ligases, peptide-binding domain"/>
    <property type="match status" value="1"/>
</dbReference>
<name>A0A7D6EWJ8_9CYAN</name>
<comment type="function">
    <text evidence="10 11">Involved in cell wall formation. Catalyzes the final step in the synthesis of UDP-N-acetylmuramoyl-pentapeptide, the precursor of murein.</text>
</comment>
<dbReference type="Pfam" id="PF08245">
    <property type="entry name" value="Mur_ligase_M"/>
    <property type="match status" value="1"/>
</dbReference>
<evidence type="ECO:0000256" key="6">
    <source>
        <dbReference type="ARBA" id="ARBA00022960"/>
    </source>
</evidence>
<feature type="binding site" evidence="10">
    <location>
        <begin position="115"/>
        <end position="121"/>
    </location>
    <ligand>
        <name>ATP</name>
        <dbReference type="ChEBI" id="CHEBI:30616"/>
    </ligand>
</feature>
<dbReference type="PANTHER" id="PTHR43024">
    <property type="entry name" value="UDP-N-ACETYLMURAMOYL-TRIPEPTIDE--D-ALANYL-D-ALANINE LIGASE"/>
    <property type="match status" value="1"/>
</dbReference>
<feature type="domain" description="Mur ligase C-terminal" evidence="13">
    <location>
        <begin position="329"/>
        <end position="434"/>
    </location>
</feature>
<dbReference type="PANTHER" id="PTHR43024:SF1">
    <property type="entry name" value="UDP-N-ACETYLMURAMOYL-TRIPEPTIDE--D-ALANYL-D-ALANINE LIGASE"/>
    <property type="match status" value="1"/>
</dbReference>
<dbReference type="InterPro" id="IPR004101">
    <property type="entry name" value="Mur_ligase_C"/>
</dbReference>
<evidence type="ECO:0000256" key="7">
    <source>
        <dbReference type="ARBA" id="ARBA00022984"/>
    </source>
</evidence>
<dbReference type="Gene3D" id="3.40.1390.10">
    <property type="entry name" value="MurE/MurF, N-terminal domain"/>
    <property type="match status" value="1"/>
</dbReference>
<evidence type="ECO:0000256" key="4">
    <source>
        <dbReference type="ARBA" id="ARBA00022741"/>
    </source>
</evidence>
<comment type="similarity">
    <text evidence="10">Belongs to the MurCDEF family. MurF subfamily.</text>
</comment>
<keyword evidence="1 10" id="KW-0963">Cytoplasm</keyword>
<organism evidence="15 16">
    <name type="scientific">Thermosynechococcus sichuanensis E542</name>
    <dbReference type="NCBI Taxonomy" id="2016101"/>
    <lineage>
        <taxon>Bacteria</taxon>
        <taxon>Bacillati</taxon>
        <taxon>Cyanobacteriota</taxon>
        <taxon>Cyanophyceae</taxon>
        <taxon>Acaryochloridales</taxon>
        <taxon>Thermosynechococcaceae</taxon>
        <taxon>Thermosynechococcus</taxon>
        <taxon>Thermosynechococcus sichuanensis</taxon>
    </lineage>
</organism>
<dbReference type="GO" id="GO:0005737">
    <property type="term" value="C:cytoplasm"/>
    <property type="evidence" value="ECO:0007669"/>
    <property type="project" value="UniProtKB-SubCell"/>
</dbReference>
<comment type="catalytic activity">
    <reaction evidence="10 11">
        <text>D-alanyl-D-alanine + UDP-N-acetyl-alpha-D-muramoyl-L-alanyl-gamma-D-glutamyl-meso-2,6-diaminopimelate + ATP = UDP-N-acetyl-alpha-D-muramoyl-L-alanyl-gamma-D-glutamyl-meso-2,6-diaminopimeloyl-D-alanyl-D-alanine + ADP + phosphate + H(+)</text>
        <dbReference type="Rhea" id="RHEA:28374"/>
        <dbReference type="ChEBI" id="CHEBI:15378"/>
        <dbReference type="ChEBI" id="CHEBI:30616"/>
        <dbReference type="ChEBI" id="CHEBI:43474"/>
        <dbReference type="ChEBI" id="CHEBI:57822"/>
        <dbReference type="ChEBI" id="CHEBI:61386"/>
        <dbReference type="ChEBI" id="CHEBI:83905"/>
        <dbReference type="ChEBI" id="CHEBI:456216"/>
        <dbReference type="EC" id="6.3.2.10"/>
    </reaction>
</comment>
<sequence length="456" mass="48832">MQPHWRGKIVNTTLGAIAQALGLATTHPNLPITGICTDSRQIATGNLFVALRGETFDGHQFVDQAAAAGAIALLVETAVSSPLPQLRVPNTLSAYQRLGQWWRQQSPAKVIAVTGSVGKTTTKEMIAAVLRHYGAVLKTEANFNNEIGVPKTLLQLEPHHQFAVIEMGMRARGEIALLSQIAQPDVAVITNVGTAHIGRLGSREAIAQAKCELLAEMPSGGIAVLNADSPLLLPTAAQVWSGRTITYGLEGGTLRGSYQPPQTLQVGKRTYTVPLAGTHHALNFLAALGVLQALALESDRLPLELTLDLPSGRGGRYLLEPDILLLDETYNAGLESMVAALHLLRSLPGQRHLAVLGPMRELGAFSLSFHEQVGATVAQLNLDGLFILDKGDEGAALARGAGRVPTQQFASHAELVEYLLRQLQAGDRLLFKASHAVALDQVVTELRQRWPKLQCG</sequence>
<keyword evidence="5 10" id="KW-0067">ATP-binding</keyword>
<comment type="subcellular location">
    <subcellularLocation>
        <location evidence="10 11">Cytoplasm</location>
    </subcellularLocation>
</comment>
<evidence type="ECO:0000313" key="15">
    <source>
        <dbReference type="EMBL" id="QLL29528.1"/>
    </source>
</evidence>
<keyword evidence="16" id="KW-1185">Reference proteome</keyword>
<keyword evidence="8 10" id="KW-0131">Cell cycle</keyword>
<proteinExistence type="inferred from homology"/>
<dbReference type="Gene3D" id="3.90.190.20">
    <property type="entry name" value="Mur ligase, C-terminal domain"/>
    <property type="match status" value="1"/>
</dbReference>
<dbReference type="HAMAP" id="MF_02019">
    <property type="entry name" value="MurF"/>
    <property type="match status" value="1"/>
</dbReference>
<dbReference type="Gene3D" id="3.40.1190.10">
    <property type="entry name" value="Mur-like, catalytic domain"/>
    <property type="match status" value="1"/>
</dbReference>
<dbReference type="InterPro" id="IPR000713">
    <property type="entry name" value="Mur_ligase_N"/>
</dbReference>
<dbReference type="Pfam" id="PF01225">
    <property type="entry name" value="Mur_ligase"/>
    <property type="match status" value="1"/>
</dbReference>
<dbReference type="InterPro" id="IPR035911">
    <property type="entry name" value="MurE/MurF_N"/>
</dbReference>
<keyword evidence="3 10" id="KW-0132">Cell division</keyword>
<dbReference type="NCBIfam" id="TIGR01143">
    <property type="entry name" value="murF"/>
    <property type="match status" value="1"/>
</dbReference>
<dbReference type="Proteomes" id="UP000261812">
    <property type="component" value="Chromosome"/>
</dbReference>
<evidence type="ECO:0000256" key="9">
    <source>
        <dbReference type="ARBA" id="ARBA00023316"/>
    </source>
</evidence>
<evidence type="ECO:0000256" key="11">
    <source>
        <dbReference type="RuleBase" id="RU004136"/>
    </source>
</evidence>
<evidence type="ECO:0000256" key="1">
    <source>
        <dbReference type="ARBA" id="ARBA00022490"/>
    </source>
</evidence>
<keyword evidence="6 10" id="KW-0133">Cell shape</keyword>
<keyword evidence="2 10" id="KW-0436">Ligase</keyword>
<dbReference type="KEGG" id="tsq:D3A95_12000"/>
<dbReference type="GO" id="GO:0051301">
    <property type="term" value="P:cell division"/>
    <property type="evidence" value="ECO:0007669"/>
    <property type="project" value="UniProtKB-KW"/>
</dbReference>
<feature type="domain" description="Mur ligase N-terminal catalytic" evidence="12">
    <location>
        <begin position="32"/>
        <end position="79"/>
    </location>
</feature>
<protein>
    <recommendedName>
        <fullName evidence="10 11">UDP-N-acetylmuramoyl-tripeptide--D-alanyl-D-alanine ligase</fullName>
        <ecNumber evidence="10 11">6.3.2.10</ecNumber>
    </recommendedName>
    <alternativeName>
        <fullName evidence="10">D-alanyl-D-alanine-adding enzyme</fullName>
    </alternativeName>
</protein>
<dbReference type="InterPro" id="IPR005863">
    <property type="entry name" value="UDP-N-AcMur_synth"/>
</dbReference>
<dbReference type="GO" id="GO:0071555">
    <property type="term" value="P:cell wall organization"/>
    <property type="evidence" value="ECO:0007669"/>
    <property type="project" value="UniProtKB-KW"/>
</dbReference>
<dbReference type="InterPro" id="IPR036615">
    <property type="entry name" value="Mur_ligase_C_dom_sf"/>
</dbReference>
<evidence type="ECO:0000259" key="14">
    <source>
        <dbReference type="Pfam" id="PF08245"/>
    </source>
</evidence>
<dbReference type="UniPathway" id="UPA00219"/>
<dbReference type="InterPro" id="IPR013221">
    <property type="entry name" value="Mur_ligase_cen"/>
</dbReference>
<feature type="domain" description="Mur ligase central" evidence="14">
    <location>
        <begin position="113"/>
        <end position="290"/>
    </location>
</feature>
<dbReference type="EMBL" id="CP032152">
    <property type="protein sequence ID" value="QLL29528.1"/>
    <property type="molecule type" value="Genomic_DNA"/>
</dbReference>
<keyword evidence="7 10" id="KW-0573">Peptidoglycan synthesis</keyword>
<evidence type="ECO:0000256" key="5">
    <source>
        <dbReference type="ARBA" id="ARBA00022840"/>
    </source>
</evidence>
<evidence type="ECO:0000259" key="12">
    <source>
        <dbReference type="Pfam" id="PF01225"/>
    </source>
</evidence>
<keyword evidence="9 10" id="KW-0961">Cell wall biogenesis/degradation</keyword>
<dbReference type="Pfam" id="PF02875">
    <property type="entry name" value="Mur_ligase_C"/>
    <property type="match status" value="1"/>
</dbReference>
<evidence type="ECO:0000259" key="13">
    <source>
        <dbReference type="Pfam" id="PF02875"/>
    </source>
</evidence>
<evidence type="ECO:0000313" key="16">
    <source>
        <dbReference type="Proteomes" id="UP000261812"/>
    </source>
</evidence>
<dbReference type="AlphaFoldDB" id="A0A7D6EWJ8"/>
<dbReference type="EC" id="6.3.2.10" evidence="10 11"/>